<evidence type="ECO:0000259" key="1">
    <source>
        <dbReference type="Pfam" id="PF13619"/>
    </source>
</evidence>
<gene>
    <name evidence="2" type="ORF">HMF7854_03785</name>
</gene>
<name>A0A429V826_9SPHN</name>
<keyword evidence="3" id="KW-1185">Reference proteome</keyword>
<accession>A0A429V826</accession>
<dbReference type="EMBL" id="RWJF01000001">
    <property type="protein sequence ID" value="RST30042.1"/>
    <property type="molecule type" value="Genomic_DNA"/>
</dbReference>
<dbReference type="RefSeq" id="WP_126717877.1">
    <property type="nucleotide sequence ID" value="NZ_RWJF01000001.1"/>
</dbReference>
<dbReference type="AlphaFoldDB" id="A0A429V826"/>
<proteinExistence type="predicted"/>
<feature type="domain" description="KTSC" evidence="1">
    <location>
        <begin position="4"/>
        <end position="60"/>
    </location>
</feature>
<dbReference type="InterPro" id="IPR025309">
    <property type="entry name" value="KTSC_dom"/>
</dbReference>
<dbReference type="Proteomes" id="UP000274661">
    <property type="component" value="Unassembled WGS sequence"/>
</dbReference>
<dbReference type="Pfam" id="PF13619">
    <property type="entry name" value="KTSC"/>
    <property type="match status" value="1"/>
</dbReference>
<sequence length="77" mass="8703">MSASSLITGAQYWPDERALELSFVSGRRYIYLGVPPLIADGFAAANSKGVFFNRRIKGRFTCHELAPERRRRQVAND</sequence>
<protein>
    <submittedName>
        <fullName evidence="2">KTSC domain-containing protein</fullName>
    </submittedName>
</protein>
<organism evidence="2 3">
    <name type="scientific">Sphingomonas ginkgonis</name>
    <dbReference type="NCBI Taxonomy" id="2315330"/>
    <lineage>
        <taxon>Bacteria</taxon>
        <taxon>Pseudomonadati</taxon>
        <taxon>Pseudomonadota</taxon>
        <taxon>Alphaproteobacteria</taxon>
        <taxon>Sphingomonadales</taxon>
        <taxon>Sphingomonadaceae</taxon>
        <taxon>Sphingomonas</taxon>
    </lineage>
</organism>
<evidence type="ECO:0000313" key="2">
    <source>
        <dbReference type="EMBL" id="RST30042.1"/>
    </source>
</evidence>
<evidence type="ECO:0000313" key="3">
    <source>
        <dbReference type="Proteomes" id="UP000274661"/>
    </source>
</evidence>
<reference evidence="2 3" key="1">
    <citation type="submission" date="2018-12" db="EMBL/GenBank/DDBJ databases">
        <title>Sphingomonas sp. HMF7854 Genome sequencing and assembly.</title>
        <authorList>
            <person name="Cha I."/>
            <person name="Kang H."/>
            <person name="Kim H."/>
            <person name="Kang J."/>
            <person name="Joh K."/>
        </authorList>
    </citation>
    <scope>NUCLEOTIDE SEQUENCE [LARGE SCALE GENOMIC DNA]</scope>
    <source>
        <strain evidence="2 3">HMF7854</strain>
    </source>
</reference>
<dbReference type="OrthoDB" id="8450910at2"/>
<comment type="caution">
    <text evidence="2">The sequence shown here is derived from an EMBL/GenBank/DDBJ whole genome shotgun (WGS) entry which is preliminary data.</text>
</comment>